<evidence type="ECO:0000313" key="4">
    <source>
        <dbReference type="Proteomes" id="UP000822688"/>
    </source>
</evidence>
<dbReference type="EMBL" id="CM026422">
    <property type="protein sequence ID" value="KAG0586380.1"/>
    <property type="molecule type" value="Genomic_DNA"/>
</dbReference>
<protein>
    <recommendedName>
        <fullName evidence="2">At4g15545-like C-terminal domain-containing protein</fullName>
    </recommendedName>
</protein>
<proteinExistence type="predicted"/>
<keyword evidence="4" id="KW-1185">Reference proteome</keyword>
<comment type="caution">
    <text evidence="3">The sequence shown here is derived from an EMBL/GenBank/DDBJ whole genome shotgun (WGS) entry which is preliminary data.</text>
</comment>
<dbReference type="AlphaFoldDB" id="A0A8T0IRL3"/>
<feature type="compositionally biased region" description="Polar residues" evidence="1">
    <location>
        <begin position="207"/>
        <end position="227"/>
    </location>
</feature>
<name>A0A8T0IRL3_CERPU</name>
<reference evidence="3" key="1">
    <citation type="submission" date="2020-06" db="EMBL/GenBank/DDBJ databases">
        <title>WGS assembly of Ceratodon purpureus strain R40.</title>
        <authorList>
            <person name="Carey S.B."/>
            <person name="Jenkins J."/>
            <person name="Shu S."/>
            <person name="Lovell J.T."/>
            <person name="Sreedasyam A."/>
            <person name="Maumus F."/>
            <person name="Tiley G.P."/>
            <person name="Fernandez-Pozo N."/>
            <person name="Barry K."/>
            <person name="Chen C."/>
            <person name="Wang M."/>
            <person name="Lipzen A."/>
            <person name="Daum C."/>
            <person name="Saski C.A."/>
            <person name="Payton A.C."/>
            <person name="Mcbreen J.C."/>
            <person name="Conrad R.E."/>
            <person name="Kollar L.M."/>
            <person name="Olsson S."/>
            <person name="Huttunen S."/>
            <person name="Landis J.B."/>
            <person name="Wickett N.J."/>
            <person name="Johnson M.G."/>
            <person name="Rensing S.A."/>
            <person name="Grimwood J."/>
            <person name="Schmutz J."/>
            <person name="Mcdaniel S.F."/>
        </authorList>
    </citation>
    <scope>NUCLEOTIDE SEQUENCE</scope>
    <source>
        <strain evidence="3">R40</strain>
    </source>
</reference>
<organism evidence="3 4">
    <name type="scientific">Ceratodon purpureus</name>
    <name type="common">Fire moss</name>
    <name type="synonym">Dicranum purpureum</name>
    <dbReference type="NCBI Taxonomy" id="3225"/>
    <lineage>
        <taxon>Eukaryota</taxon>
        <taxon>Viridiplantae</taxon>
        <taxon>Streptophyta</taxon>
        <taxon>Embryophyta</taxon>
        <taxon>Bryophyta</taxon>
        <taxon>Bryophytina</taxon>
        <taxon>Bryopsida</taxon>
        <taxon>Dicranidae</taxon>
        <taxon>Pseudoditrichales</taxon>
        <taxon>Ditrichaceae</taxon>
        <taxon>Ceratodon</taxon>
    </lineage>
</organism>
<dbReference type="InterPro" id="IPR058935">
    <property type="entry name" value="At4g15545-like_C"/>
</dbReference>
<dbReference type="InterPro" id="IPR058936">
    <property type="entry name" value="At4g15545-like"/>
</dbReference>
<dbReference type="Proteomes" id="UP000822688">
    <property type="component" value="Chromosome 2"/>
</dbReference>
<accession>A0A8T0IRL3</accession>
<feature type="compositionally biased region" description="Low complexity" evidence="1">
    <location>
        <begin position="244"/>
        <end position="263"/>
    </location>
</feature>
<evidence type="ECO:0000259" key="2">
    <source>
        <dbReference type="Pfam" id="PF25972"/>
    </source>
</evidence>
<gene>
    <name evidence="3" type="ORF">KC19_2G086300</name>
</gene>
<feature type="region of interest" description="Disordered" evidence="1">
    <location>
        <begin position="166"/>
        <end position="274"/>
    </location>
</feature>
<evidence type="ECO:0000313" key="3">
    <source>
        <dbReference type="EMBL" id="KAG0586380.1"/>
    </source>
</evidence>
<evidence type="ECO:0000256" key="1">
    <source>
        <dbReference type="SAM" id="MobiDB-lite"/>
    </source>
</evidence>
<feature type="region of interest" description="Disordered" evidence="1">
    <location>
        <begin position="124"/>
        <end position="144"/>
    </location>
</feature>
<feature type="domain" description="At4g15545-like C-terminal" evidence="2">
    <location>
        <begin position="268"/>
        <end position="333"/>
    </location>
</feature>
<sequence>MGNGGEFELSQEVLSVLPADPYEQLDVARRITAMAVSSRMSKLEAETGKLRQKLAEKDHMIHGLQERVSAAQSTLVETNAKISKSMEEQTKLVSEKNTLAVQVKKLMRDVAKLETFKRTLMQSLQEEDDKAGGDGGDNRGGIPPTLAIWKASQAESTVTKAQIYEDDGQYAKSSPKYKDEGDGKTVTPPKPVSGRTTPKQIIRSARGTPSLTPRMTPTGSPKLQSKKGSPLPSMHLDSQHIQIPTSLPTSRSSSPPSHGSAQSRGSSRLDGKEFFRQARSRLTYEQFSSFLANIKELNAHRQTREETLSKAEDIFGPENRDLYNAFEAILSRHLPS</sequence>
<dbReference type="PANTHER" id="PTHR47383:SF8">
    <property type="entry name" value="OS01G0768300 PROTEIN"/>
    <property type="match status" value="1"/>
</dbReference>
<dbReference type="PANTHER" id="PTHR47383">
    <property type="entry name" value="OS03G0659800 PROTEIN"/>
    <property type="match status" value="1"/>
</dbReference>
<dbReference type="Pfam" id="PF25972">
    <property type="entry name" value="At4g15545_C"/>
    <property type="match status" value="1"/>
</dbReference>